<evidence type="ECO:0000313" key="3">
    <source>
        <dbReference type="Proteomes" id="UP000712281"/>
    </source>
</evidence>
<sequence length="450" mass="51519">MTQHSDSDFDHWAGLMSTLRDSSAWSEGVYYVRRVGETDPQDVYTVFSDHTNDCDVGAKYEWEAISVALFWTLKASLSMPSGDLVKIRVGACDLNDSADLKCHTLLFWPTHLISLTSNMQPARRSSWLLKLKDVESDPSLVSETAPMNTPDIPSGSCPSSRKRLRRRGSAGDTSPPSEHIEPEVESLPDEEFSDDNPDDAPVAADTPENQSKEQRYEESRSVYHTKAQFYPELLRPQRKTMSKFISLAAIERFKDLRGRKFIPQQCISLTDDNVSDVRRIVTGAGSLVDFSPSLINSLYCIPGIRRWENMSSKYLTATNQVMYKLVCSNWIHTMNYTSMNQKRLRFVYMLHHHDRFDFGKLVPFHDNRLRHGTTIGLIPFQGETQSTAYSESTFLVSLKMMVRPNLELDWWKKSSCGIFDDALRNLRNMCNAYSLFKEGEEKMKEMPREV</sequence>
<name>A0A8S9LNW6_BRACR</name>
<feature type="compositionally biased region" description="Acidic residues" evidence="1">
    <location>
        <begin position="183"/>
        <end position="198"/>
    </location>
</feature>
<evidence type="ECO:0000313" key="2">
    <source>
        <dbReference type="EMBL" id="KAF2607767.1"/>
    </source>
</evidence>
<comment type="caution">
    <text evidence="2">The sequence shown here is derived from an EMBL/GenBank/DDBJ whole genome shotgun (WGS) entry which is preliminary data.</text>
</comment>
<feature type="compositionally biased region" description="Basic and acidic residues" evidence="1">
    <location>
        <begin position="210"/>
        <end position="221"/>
    </location>
</feature>
<reference evidence="2" key="1">
    <citation type="submission" date="2019-12" db="EMBL/GenBank/DDBJ databases">
        <title>Genome sequencing and annotation of Brassica cretica.</title>
        <authorList>
            <person name="Studholme D.J."/>
            <person name="Sarris P.F."/>
        </authorList>
    </citation>
    <scope>NUCLEOTIDE SEQUENCE</scope>
    <source>
        <strain evidence="2">PFS-001/15</strain>
        <tissue evidence="2">Leaf</tissue>
    </source>
</reference>
<gene>
    <name evidence="2" type="ORF">F2Q68_00045606</name>
</gene>
<dbReference type="Proteomes" id="UP000712281">
    <property type="component" value="Unassembled WGS sequence"/>
</dbReference>
<accession>A0A8S9LNW6</accession>
<dbReference type="EMBL" id="QGKW02000276">
    <property type="protein sequence ID" value="KAF2607767.1"/>
    <property type="molecule type" value="Genomic_DNA"/>
</dbReference>
<dbReference type="AlphaFoldDB" id="A0A8S9LNW6"/>
<feature type="region of interest" description="Disordered" evidence="1">
    <location>
        <begin position="140"/>
        <end position="221"/>
    </location>
</feature>
<proteinExistence type="predicted"/>
<protein>
    <submittedName>
        <fullName evidence="2">Uncharacterized protein</fullName>
    </submittedName>
</protein>
<evidence type="ECO:0000256" key="1">
    <source>
        <dbReference type="SAM" id="MobiDB-lite"/>
    </source>
</evidence>
<organism evidence="2 3">
    <name type="scientific">Brassica cretica</name>
    <name type="common">Mustard</name>
    <dbReference type="NCBI Taxonomy" id="69181"/>
    <lineage>
        <taxon>Eukaryota</taxon>
        <taxon>Viridiplantae</taxon>
        <taxon>Streptophyta</taxon>
        <taxon>Embryophyta</taxon>
        <taxon>Tracheophyta</taxon>
        <taxon>Spermatophyta</taxon>
        <taxon>Magnoliopsida</taxon>
        <taxon>eudicotyledons</taxon>
        <taxon>Gunneridae</taxon>
        <taxon>Pentapetalae</taxon>
        <taxon>rosids</taxon>
        <taxon>malvids</taxon>
        <taxon>Brassicales</taxon>
        <taxon>Brassicaceae</taxon>
        <taxon>Brassiceae</taxon>
        <taxon>Brassica</taxon>
    </lineage>
</organism>